<evidence type="ECO:0000313" key="2">
    <source>
        <dbReference type="Proteomes" id="UP000184231"/>
    </source>
</evidence>
<protein>
    <recommendedName>
        <fullName evidence="3">Peptidase E</fullName>
    </recommendedName>
</protein>
<keyword evidence="2" id="KW-1185">Reference proteome</keyword>
<dbReference type="Pfam" id="PF20420">
    <property type="entry name" value="DUF6702"/>
    <property type="match status" value="1"/>
</dbReference>
<dbReference type="InterPro" id="IPR046525">
    <property type="entry name" value="DUF6702"/>
</dbReference>
<dbReference type="OrthoDB" id="5735516at2"/>
<name>A0A1M6H6B1_9FLAO</name>
<accession>A0A1M6H6B1</accession>
<evidence type="ECO:0008006" key="3">
    <source>
        <dbReference type="Google" id="ProtNLM"/>
    </source>
</evidence>
<reference evidence="1 2" key="1">
    <citation type="submission" date="2016-11" db="EMBL/GenBank/DDBJ databases">
        <authorList>
            <person name="Jaros S."/>
            <person name="Januszkiewicz K."/>
            <person name="Wedrychowicz H."/>
        </authorList>
    </citation>
    <scope>NUCLEOTIDE SEQUENCE [LARGE SCALE GENOMIC DNA]</scope>
    <source>
        <strain evidence="1 2">CGMCC 1.8863</strain>
    </source>
</reference>
<evidence type="ECO:0000313" key="1">
    <source>
        <dbReference type="EMBL" id="SHJ17696.1"/>
    </source>
</evidence>
<dbReference type="AlphaFoldDB" id="A0A1M6H6B1"/>
<proteinExistence type="predicted"/>
<dbReference type="Proteomes" id="UP000184231">
    <property type="component" value="Unassembled WGS sequence"/>
</dbReference>
<gene>
    <name evidence="1" type="ORF">SAMN04487911_11312</name>
</gene>
<sequence length="168" mass="19592">MQVLKKFVFILIIPTLAFTMAHKFYVSVSNIAYSEKDQSLQITTRVFIDDLEKALEERYGVKTKLATKKEVTNASEYIEKYLNAKFNISLNEEHKQYVFIGRKYDTDMVICYLEVPMVNLKTTTTISVQNELLMDVFEEQQNIVHFKINGKKKSFILIKESNKGMLNL</sequence>
<organism evidence="1 2">
    <name type="scientific">Arenibacter nanhaiticus</name>
    <dbReference type="NCBI Taxonomy" id="558155"/>
    <lineage>
        <taxon>Bacteria</taxon>
        <taxon>Pseudomonadati</taxon>
        <taxon>Bacteroidota</taxon>
        <taxon>Flavobacteriia</taxon>
        <taxon>Flavobacteriales</taxon>
        <taxon>Flavobacteriaceae</taxon>
        <taxon>Arenibacter</taxon>
    </lineage>
</organism>
<dbReference type="EMBL" id="FQYX01000013">
    <property type="protein sequence ID" value="SHJ17696.1"/>
    <property type="molecule type" value="Genomic_DNA"/>
</dbReference>
<dbReference type="STRING" id="558155.SAMN04487911_11312"/>
<dbReference type="RefSeq" id="WP_072764506.1">
    <property type="nucleotide sequence ID" value="NZ_FQYX01000013.1"/>
</dbReference>